<dbReference type="InterPro" id="IPR011075">
    <property type="entry name" value="TetR_C"/>
</dbReference>
<evidence type="ECO:0000313" key="9">
    <source>
        <dbReference type="Proteomes" id="UP000221734"/>
    </source>
</evidence>
<dbReference type="PROSITE" id="PS50977">
    <property type="entry name" value="HTH_TETR_2"/>
    <property type="match status" value="1"/>
</dbReference>
<evidence type="ECO:0000313" key="8">
    <source>
        <dbReference type="EMBL" id="SOH04567.1"/>
    </source>
</evidence>
<dbReference type="GO" id="GO:0003677">
    <property type="term" value="F:DNA binding"/>
    <property type="evidence" value="ECO:0007669"/>
    <property type="project" value="UniProtKB-UniRule"/>
</dbReference>
<feature type="DNA-binding region" description="H-T-H motif" evidence="4">
    <location>
        <begin position="30"/>
        <end position="49"/>
    </location>
</feature>
<feature type="domain" description="HTH tetR-type" evidence="5">
    <location>
        <begin position="7"/>
        <end position="67"/>
    </location>
</feature>
<dbReference type="AlphaFoldDB" id="Q1PV48"/>
<reference evidence="6" key="1">
    <citation type="journal article" date="2006" name="Nature">
        <title>Deciphering the evolution and metabolism of an anammox bacterium from a community genome.</title>
        <authorList>
            <person name="Strous M."/>
            <person name="Pelletier E."/>
            <person name="Mangenot S."/>
            <person name="Rattei T."/>
            <person name="Lehner A."/>
            <person name="Taylor M.W."/>
            <person name="Horn M."/>
            <person name="Daims H."/>
            <person name="Bartol-Mavel D."/>
            <person name="Wincker P."/>
            <person name="Barbe V."/>
            <person name="Fonknechten N."/>
            <person name="Vallenet D."/>
            <person name="Segurens B."/>
            <person name="Schenowitz-Truong C."/>
            <person name="Medigue C."/>
            <person name="Collingro A."/>
            <person name="Snel B."/>
            <person name="Dutilh B.E."/>
            <person name="OpDenCamp H.J.M."/>
            <person name="vanDerDrift C."/>
            <person name="Cirpus I."/>
            <person name="vanDePas-Schoonen K.T."/>
            <person name="Harhangi H.R."/>
            <person name="vanNiftrik L."/>
            <person name="Schmid M."/>
            <person name="Keltjens J."/>
            <person name="vanDeVossenberg J."/>
            <person name="Kartal B."/>
            <person name="Meier H."/>
            <person name="Frishman D."/>
            <person name="Huynen M.A."/>
            <person name="Mewes H."/>
            <person name="Weissenbach J."/>
            <person name="Jetten M.S.M."/>
            <person name="Wagner M."/>
            <person name="LePaslier D."/>
        </authorList>
    </citation>
    <scope>NUCLEOTIDE SEQUENCE</scope>
</reference>
<dbReference type="PRINTS" id="PR00455">
    <property type="entry name" value="HTHTETR"/>
</dbReference>
<evidence type="ECO:0000259" key="5">
    <source>
        <dbReference type="PROSITE" id="PS50977"/>
    </source>
</evidence>
<dbReference type="Pfam" id="PF00440">
    <property type="entry name" value="TetR_N"/>
    <property type="match status" value="1"/>
</dbReference>
<evidence type="ECO:0000256" key="2">
    <source>
        <dbReference type="ARBA" id="ARBA00023125"/>
    </source>
</evidence>
<dbReference type="Gene3D" id="1.10.357.10">
    <property type="entry name" value="Tetracycline Repressor, domain 2"/>
    <property type="match status" value="1"/>
</dbReference>
<sequence>MDNKAENSPRDRIIETALRLFYEQGYIATGINQIIAESQVAKATFYHHFSSKENLCVSYLQVRHVVWMGWLRSSVEKHTSIEDRIKGVFGFLSEWMTKCNFRGCAFLNIASEVPSLNSKIRTEVVKHKDDLRLYLKQMLSRLKASDKRYNNINIKKDVDMVYVLIEGAIVASQNYGQAWPVKAARDAACILLNIDI</sequence>
<keyword evidence="9" id="KW-1185">Reference proteome</keyword>
<accession>Q1PV48</accession>
<dbReference type="InterPro" id="IPR009057">
    <property type="entry name" value="Homeodomain-like_sf"/>
</dbReference>
<evidence type="ECO:0000313" key="7">
    <source>
        <dbReference type="EMBL" id="QII09468.1"/>
    </source>
</evidence>
<dbReference type="Pfam" id="PF16925">
    <property type="entry name" value="TetR_C_13"/>
    <property type="match status" value="1"/>
</dbReference>
<dbReference type="EMBL" id="LT934425">
    <property type="protein sequence ID" value="SOH04567.1"/>
    <property type="molecule type" value="Genomic_DNA"/>
</dbReference>
<keyword evidence="2 4" id="KW-0238">DNA-binding</keyword>
<evidence type="ECO:0000256" key="3">
    <source>
        <dbReference type="ARBA" id="ARBA00023163"/>
    </source>
</evidence>
<dbReference type="SUPFAM" id="SSF48498">
    <property type="entry name" value="Tetracyclin repressor-like, C-terminal domain"/>
    <property type="match status" value="1"/>
</dbReference>
<keyword evidence="3" id="KW-0804">Transcription</keyword>
<dbReference type="Proteomes" id="UP000501926">
    <property type="component" value="Chromosome"/>
</dbReference>
<evidence type="ECO:0000256" key="4">
    <source>
        <dbReference type="PROSITE-ProRule" id="PRU00335"/>
    </source>
</evidence>
<dbReference type="EMBL" id="CP049055">
    <property type="protein sequence ID" value="QII09468.1"/>
    <property type="molecule type" value="Genomic_DNA"/>
</dbReference>
<dbReference type="PANTHER" id="PTHR47506:SF1">
    <property type="entry name" value="HTH-TYPE TRANSCRIPTIONAL REGULATOR YJDC"/>
    <property type="match status" value="1"/>
</dbReference>
<organism evidence="6">
    <name type="scientific">Kuenenia stuttgartiensis</name>
    <dbReference type="NCBI Taxonomy" id="174633"/>
    <lineage>
        <taxon>Bacteria</taxon>
        <taxon>Pseudomonadati</taxon>
        <taxon>Planctomycetota</taxon>
        <taxon>Candidatus Brocadiia</taxon>
        <taxon>Candidatus Brocadiales</taxon>
        <taxon>Candidatus Brocadiaceae</taxon>
        <taxon>Candidatus Kuenenia</taxon>
    </lineage>
</organism>
<proteinExistence type="predicted"/>
<dbReference type="KEGG" id="kst:KSMBR1_2070"/>
<dbReference type="Proteomes" id="UP000221734">
    <property type="component" value="Chromosome Kuenenia_stuttgartiensis_MBR1"/>
</dbReference>
<reference evidence="7 10" key="5">
    <citation type="submission" date="2020-02" db="EMBL/GenBank/DDBJ databases">
        <title>Newly sequenced genome of strain CSTR1 showed variability in Candidatus Kuenenia stuttgartiensis genomes.</title>
        <authorList>
            <person name="Ding C."/>
            <person name="Adrian L."/>
        </authorList>
    </citation>
    <scope>NUCLEOTIDE SEQUENCE [LARGE SCALE GENOMIC DNA]</scope>
    <source>
        <strain evidence="7 10">CSTR1</strain>
    </source>
</reference>
<dbReference type="EMBL" id="CT573073">
    <property type="protein sequence ID" value="CAJ71105.1"/>
    <property type="molecule type" value="Genomic_DNA"/>
</dbReference>
<dbReference type="InterPro" id="IPR001647">
    <property type="entry name" value="HTH_TetR"/>
</dbReference>
<dbReference type="PANTHER" id="PTHR47506">
    <property type="entry name" value="TRANSCRIPTIONAL REGULATORY PROTEIN"/>
    <property type="match status" value="1"/>
</dbReference>
<reference evidence="6" key="2">
    <citation type="submission" date="2006-01" db="EMBL/GenBank/DDBJ databases">
        <authorList>
            <person name="Genoscope"/>
        </authorList>
    </citation>
    <scope>NUCLEOTIDE SEQUENCE</scope>
</reference>
<keyword evidence="1" id="KW-0805">Transcription regulation</keyword>
<gene>
    <name evidence="7" type="ORF">KsCSTR_00890</name>
    <name evidence="8" type="ORF">KSMBR1_2070</name>
    <name evidence="6" type="ORF">kustc0360</name>
</gene>
<name>Q1PV48_KUEST</name>
<protein>
    <submittedName>
        <fullName evidence="7">Putative TetR-family transcriptional regulator</fullName>
    </submittedName>
    <submittedName>
        <fullName evidence="6">Similar to TetR-family transcriptional regulator</fullName>
    </submittedName>
</protein>
<dbReference type="SUPFAM" id="SSF46689">
    <property type="entry name" value="Homeodomain-like"/>
    <property type="match status" value="1"/>
</dbReference>
<reference evidence="9" key="3">
    <citation type="submission" date="2017-10" db="EMBL/GenBank/DDBJ databases">
        <authorList>
            <person name="Frank J."/>
        </authorList>
    </citation>
    <scope>NUCLEOTIDE SEQUENCE [LARGE SCALE GENOMIC DNA]</scope>
</reference>
<dbReference type="InterPro" id="IPR036271">
    <property type="entry name" value="Tet_transcr_reg_TetR-rel_C_sf"/>
</dbReference>
<evidence type="ECO:0000313" key="10">
    <source>
        <dbReference type="Proteomes" id="UP000501926"/>
    </source>
</evidence>
<evidence type="ECO:0000313" key="6">
    <source>
        <dbReference type="EMBL" id="CAJ71105.1"/>
    </source>
</evidence>
<dbReference type="RefSeq" id="WP_099325268.1">
    <property type="nucleotide sequence ID" value="NZ_CP049055.1"/>
</dbReference>
<evidence type="ECO:0000256" key="1">
    <source>
        <dbReference type="ARBA" id="ARBA00023015"/>
    </source>
</evidence>
<reference evidence="8" key="4">
    <citation type="submission" date="2017-10" db="EMBL/GenBank/DDBJ databases">
        <authorList>
            <person name="Banno H."/>
            <person name="Chua N.-H."/>
        </authorList>
    </citation>
    <scope>NUCLEOTIDE SEQUENCE [LARGE SCALE GENOMIC DNA]</scope>
    <source>
        <strain evidence="8">Kuenenia_mbr1_ru-nijmegen</strain>
    </source>
</reference>
<dbReference type="OrthoDB" id="116240at2"/>